<evidence type="ECO:0000259" key="3">
    <source>
        <dbReference type="Pfam" id="PF24841"/>
    </source>
</evidence>
<name>A0A177AIC0_9PEZI</name>
<dbReference type="VEuPathDB" id="FungiDB:GMDG_02460"/>
<evidence type="ECO:0000256" key="2">
    <source>
        <dbReference type="SAM" id="Phobius"/>
    </source>
</evidence>
<dbReference type="PANTHER" id="PTHR37846">
    <property type="entry name" value="YALI0B21296P"/>
    <property type="match status" value="1"/>
</dbReference>
<feature type="domain" description="DUF7719" evidence="3">
    <location>
        <begin position="141"/>
        <end position="209"/>
    </location>
</feature>
<dbReference type="RefSeq" id="XP_024327102.1">
    <property type="nucleotide sequence ID" value="XM_024465048.1"/>
</dbReference>
<dbReference type="PANTHER" id="PTHR37846:SF1">
    <property type="entry name" value="DEACETYLASE-LIKE PROTEIN"/>
    <property type="match status" value="1"/>
</dbReference>
<reference evidence="4" key="1">
    <citation type="submission" date="2016-03" db="EMBL/GenBank/DDBJ databases">
        <title>Updated assembly of Pseudogymnoascus destructans, the fungus causing white-nose syndrome of bats.</title>
        <authorList>
            <person name="Palmer J.M."/>
            <person name="Drees K.P."/>
            <person name="Foster J.T."/>
            <person name="Lindner D.L."/>
        </authorList>
    </citation>
    <scope>NUCLEOTIDE SEQUENCE [LARGE SCALE GENOMIC DNA]</scope>
    <source>
        <strain evidence="4">20631-21</strain>
    </source>
</reference>
<dbReference type="Pfam" id="PF24841">
    <property type="entry name" value="DUF7719"/>
    <property type="match status" value="1"/>
</dbReference>
<feature type="transmembrane region" description="Helical" evidence="2">
    <location>
        <begin position="100"/>
        <end position="124"/>
    </location>
</feature>
<feature type="region of interest" description="Disordered" evidence="1">
    <location>
        <begin position="1"/>
        <end position="29"/>
    </location>
</feature>
<gene>
    <name evidence="4" type="ORF">VC83_01369</name>
</gene>
<accession>A0A177AIC0</accession>
<sequence length="210" mass="23438">MARQRRQKDVSSSDIPLAHPDKCGPDPSRQTLLDLAAQRGLLDIETENRKTGKLPAGSVPLRDEQPIIGRFGEAVLWSSSLAMLHFTLDVLTQHQYAEVLSWPSVITQSLQAFGVILVFFYALHPHSVPAAYFPRIPSLLHQILFFASSVGGGCYLIYITNEYSYYAVLKQAPPLGVIWIWSVIELDLLWALGSLLSCLAYLWLGGYSFM</sequence>
<proteinExistence type="predicted"/>
<protein>
    <recommendedName>
        <fullName evidence="3">DUF7719 domain-containing protein</fullName>
    </recommendedName>
</protein>
<dbReference type="InterPro" id="IPR056136">
    <property type="entry name" value="DUF7719"/>
</dbReference>
<feature type="transmembrane region" description="Helical" evidence="2">
    <location>
        <begin position="178"/>
        <end position="204"/>
    </location>
</feature>
<dbReference type="AlphaFoldDB" id="A0A177AIC0"/>
<dbReference type="GeneID" id="36284459"/>
<dbReference type="eggNOG" id="ENOG502S6U5">
    <property type="taxonomic scope" value="Eukaryota"/>
</dbReference>
<evidence type="ECO:0000313" key="4">
    <source>
        <dbReference type="EMBL" id="OAF61828.1"/>
    </source>
</evidence>
<feature type="transmembrane region" description="Helical" evidence="2">
    <location>
        <begin position="136"/>
        <end position="158"/>
    </location>
</feature>
<dbReference type="OrthoDB" id="5597489at2759"/>
<keyword evidence="2" id="KW-1133">Transmembrane helix</keyword>
<dbReference type="EMBL" id="KV441388">
    <property type="protein sequence ID" value="OAF61828.1"/>
    <property type="molecule type" value="Genomic_DNA"/>
</dbReference>
<evidence type="ECO:0000256" key="1">
    <source>
        <dbReference type="SAM" id="MobiDB-lite"/>
    </source>
</evidence>
<keyword evidence="2" id="KW-0472">Membrane</keyword>
<organism evidence="4">
    <name type="scientific">Pseudogymnoascus destructans</name>
    <dbReference type="NCBI Taxonomy" id="655981"/>
    <lineage>
        <taxon>Eukaryota</taxon>
        <taxon>Fungi</taxon>
        <taxon>Dikarya</taxon>
        <taxon>Ascomycota</taxon>
        <taxon>Pezizomycotina</taxon>
        <taxon>Leotiomycetes</taxon>
        <taxon>Thelebolales</taxon>
        <taxon>Thelebolaceae</taxon>
        <taxon>Pseudogymnoascus</taxon>
    </lineage>
</organism>
<keyword evidence="2" id="KW-0812">Transmembrane</keyword>
<dbReference type="Proteomes" id="UP000077154">
    <property type="component" value="Unassembled WGS sequence"/>
</dbReference>